<keyword evidence="6 9" id="KW-0694">RNA-binding</keyword>
<feature type="compositionally biased region" description="Basic and acidic residues" evidence="11">
    <location>
        <begin position="450"/>
        <end position="461"/>
    </location>
</feature>
<dbReference type="PROSITE" id="PS00039">
    <property type="entry name" value="DEAD_ATP_HELICASE"/>
    <property type="match status" value="1"/>
</dbReference>
<dbReference type="InterPro" id="IPR014001">
    <property type="entry name" value="Helicase_ATP-bd"/>
</dbReference>
<dbReference type="PANTHER" id="PTHR47963">
    <property type="entry name" value="DEAD-BOX ATP-DEPENDENT RNA HELICASE 47, MITOCHONDRIAL"/>
    <property type="match status" value="1"/>
</dbReference>
<evidence type="ECO:0000256" key="5">
    <source>
        <dbReference type="ARBA" id="ARBA00022840"/>
    </source>
</evidence>
<dbReference type="InterPro" id="IPR000629">
    <property type="entry name" value="RNA-helicase_DEAD-box_CS"/>
</dbReference>
<dbReference type="InterPro" id="IPR014014">
    <property type="entry name" value="RNA_helicase_DEAD_Q_motif"/>
</dbReference>
<dbReference type="GO" id="GO:0070417">
    <property type="term" value="P:cellular response to cold"/>
    <property type="evidence" value="ECO:0007669"/>
    <property type="project" value="InterPro"/>
</dbReference>
<feature type="domain" description="DEAD-box RNA helicase Q" evidence="14">
    <location>
        <begin position="11"/>
        <end position="39"/>
    </location>
</feature>
<dbReference type="Proteomes" id="UP000011666">
    <property type="component" value="Unassembled WGS sequence"/>
</dbReference>
<dbReference type="InterPro" id="IPR057325">
    <property type="entry name" value="DeaD_dimer"/>
</dbReference>
<dbReference type="Pfam" id="PF00270">
    <property type="entry name" value="DEAD"/>
    <property type="match status" value="1"/>
</dbReference>
<evidence type="ECO:0000256" key="8">
    <source>
        <dbReference type="ARBA" id="ARBA00047984"/>
    </source>
</evidence>
<evidence type="ECO:0000256" key="1">
    <source>
        <dbReference type="ARBA" id="ARBA00022490"/>
    </source>
</evidence>
<dbReference type="Gene3D" id="3.40.50.300">
    <property type="entry name" value="P-loop containing nucleotide triphosphate hydrolases"/>
    <property type="match status" value="2"/>
</dbReference>
<dbReference type="GO" id="GO:0016887">
    <property type="term" value="F:ATP hydrolysis activity"/>
    <property type="evidence" value="ECO:0007669"/>
    <property type="project" value="RHEA"/>
</dbReference>
<evidence type="ECO:0000313" key="16">
    <source>
        <dbReference type="Proteomes" id="UP000011666"/>
    </source>
</evidence>
<dbReference type="InterPro" id="IPR012677">
    <property type="entry name" value="Nucleotide-bd_a/b_plait_sf"/>
</dbReference>
<feature type="domain" description="Helicase C-terminal" evidence="13">
    <location>
        <begin position="224"/>
        <end position="384"/>
    </location>
</feature>
<evidence type="ECO:0000259" key="14">
    <source>
        <dbReference type="PROSITE" id="PS51195"/>
    </source>
</evidence>
<evidence type="ECO:0000256" key="4">
    <source>
        <dbReference type="ARBA" id="ARBA00022806"/>
    </source>
</evidence>
<comment type="catalytic activity">
    <reaction evidence="8 9">
        <text>ATP + H2O = ADP + phosphate + H(+)</text>
        <dbReference type="Rhea" id="RHEA:13065"/>
        <dbReference type="ChEBI" id="CHEBI:15377"/>
        <dbReference type="ChEBI" id="CHEBI:15378"/>
        <dbReference type="ChEBI" id="CHEBI:30616"/>
        <dbReference type="ChEBI" id="CHEBI:43474"/>
        <dbReference type="ChEBI" id="CHEBI:456216"/>
        <dbReference type="EC" id="3.6.4.13"/>
    </reaction>
</comment>
<dbReference type="AlphaFoldDB" id="M0QLC8"/>
<evidence type="ECO:0000256" key="6">
    <source>
        <dbReference type="ARBA" id="ARBA00022884"/>
    </source>
</evidence>
<sequence length="588" mass="63721">MSDTAEPSPGGSFDDLDLDPRVRQAITDVGYETPSPIQAATIPPLLDGRDVVGLAQTGTGKTAAFAVPILSRLDAGAKKPQALILAPTRELALQVSEAFGRYSSHMSDVRVLPIYGGQSYSVQLSGLRRGAQVIVGTPGRVIDHLDRGTLDISELGFLVLDEADEMLTMGFAEDVERILAETPDSKQVALFSATMPPAIGRLAKKYLKNPDEITVKSKTATAQNITQRYIQVSHQRKLDALTRFLEVETFDAMIVFVRTKQATEELAEKLRARGFSAVAINGDLAQAQRERTINQLKNGAIDILVATDVAARGLDVDRISHVVNYDIPHDTESYVHRIGRTGRAGRSGNALLFVSPRERHLLRAIERATRQSLTEIGLPSAEDVNAQRVSKFADSITENLGSDNLALFRQLIENYAQENDVAMADIAAALALETRDGGFLMAPDPPPGQRPERSERPDRGPKGGGGRYATYRIAVGRKHKVNPGAIVGAIANEGGLTRGDFGNISIRDDFSLVELPEDLDRDTLALLRNTRIGKYPIDLRPDQGPPRGRGGSNRGGPPPHRSRGQGRNDRGGSGKRPAPRVAGRRRAD</sequence>
<keyword evidence="2 9" id="KW-0547">Nucleotide-binding</keyword>
<keyword evidence="1 9" id="KW-0963">Cytoplasm</keyword>
<dbReference type="RefSeq" id="WP_007621847.1">
    <property type="nucleotide sequence ID" value="NZ_BANX01000020.1"/>
</dbReference>
<dbReference type="HAMAP" id="MF_00964">
    <property type="entry name" value="DEAD_helicase_DeaD"/>
    <property type="match status" value="1"/>
</dbReference>
<dbReference type="GO" id="GO:0000027">
    <property type="term" value="P:ribosomal large subunit assembly"/>
    <property type="evidence" value="ECO:0007669"/>
    <property type="project" value="UniProtKB-UniRule"/>
</dbReference>
<dbReference type="GO" id="GO:0006401">
    <property type="term" value="P:RNA catabolic process"/>
    <property type="evidence" value="ECO:0007669"/>
    <property type="project" value="UniProtKB-UniRule"/>
</dbReference>
<gene>
    <name evidence="9 15" type="primary">deaD</name>
    <name evidence="9" type="synonym">csdA</name>
    <name evidence="15" type="ORF">GS4_20_01770</name>
</gene>
<evidence type="ECO:0000256" key="7">
    <source>
        <dbReference type="ARBA" id="ARBA00023016"/>
    </source>
</evidence>
<protein>
    <recommendedName>
        <fullName evidence="9">ATP-dependent RNA helicase DeaD</fullName>
        <ecNumber evidence="9">3.6.4.13</ecNumber>
    </recommendedName>
    <alternativeName>
        <fullName evidence="9">Cold-shock DEAD box protein A</fullName>
    </alternativeName>
</protein>
<comment type="subcellular location">
    <subcellularLocation>
        <location evidence="9">Cytoplasm</location>
    </subcellularLocation>
</comment>
<evidence type="ECO:0000259" key="12">
    <source>
        <dbReference type="PROSITE" id="PS51192"/>
    </source>
</evidence>
<dbReference type="GO" id="GO:0033592">
    <property type="term" value="F:RNA strand annealing activity"/>
    <property type="evidence" value="ECO:0007669"/>
    <property type="project" value="TreeGrafter"/>
</dbReference>
<keyword evidence="3 9" id="KW-0378">Hydrolase</keyword>
<dbReference type="InterPro" id="IPR028618">
    <property type="entry name" value="DEAD_helicase_DeaD"/>
</dbReference>
<dbReference type="CDD" id="cd00268">
    <property type="entry name" value="DEADc"/>
    <property type="match status" value="1"/>
</dbReference>
<name>M0QLC8_9ACTN</name>
<dbReference type="PROSITE" id="PS51194">
    <property type="entry name" value="HELICASE_CTER"/>
    <property type="match status" value="1"/>
</dbReference>
<dbReference type="PROSITE" id="PS51192">
    <property type="entry name" value="HELICASE_ATP_BIND_1"/>
    <property type="match status" value="1"/>
</dbReference>
<dbReference type="InterPro" id="IPR034415">
    <property type="entry name" value="CsdA_RRM"/>
</dbReference>
<dbReference type="InterPro" id="IPR005580">
    <property type="entry name" value="DbpA/CsdA_RNA-bd_dom"/>
</dbReference>
<dbReference type="InterPro" id="IPR050547">
    <property type="entry name" value="DEAD_box_RNA_helicases"/>
</dbReference>
<dbReference type="GO" id="GO:0005829">
    <property type="term" value="C:cytosol"/>
    <property type="evidence" value="ECO:0007669"/>
    <property type="project" value="TreeGrafter"/>
</dbReference>
<dbReference type="CDD" id="cd12499">
    <property type="entry name" value="RRM_EcCsdA_like"/>
    <property type="match status" value="1"/>
</dbReference>
<dbReference type="InterPro" id="IPR011545">
    <property type="entry name" value="DEAD/DEAH_box_helicase_dom"/>
</dbReference>
<evidence type="ECO:0000256" key="10">
    <source>
        <dbReference type="PROSITE-ProRule" id="PRU00552"/>
    </source>
</evidence>
<evidence type="ECO:0000256" key="2">
    <source>
        <dbReference type="ARBA" id="ARBA00022741"/>
    </source>
</evidence>
<dbReference type="EMBL" id="BANX01000020">
    <property type="protein sequence ID" value="GAC69111.1"/>
    <property type="molecule type" value="Genomic_DNA"/>
</dbReference>
<feature type="region of interest" description="Disordered" evidence="11">
    <location>
        <begin position="535"/>
        <end position="588"/>
    </location>
</feature>
<feature type="region of interest" description="Disordered" evidence="11">
    <location>
        <begin position="437"/>
        <end position="468"/>
    </location>
</feature>
<comment type="caution">
    <text evidence="15">The sequence shown here is derived from an EMBL/GenBank/DDBJ whole genome shotgun (WGS) entry which is preliminary data.</text>
</comment>
<feature type="short sequence motif" description="Q motif" evidence="10">
    <location>
        <begin position="11"/>
        <end position="39"/>
    </location>
</feature>
<dbReference type="CDD" id="cd18787">
    <property type="entry name" value="SF2_C_DEAD"/>
    <property type="match status" value="1"/>
</dbReference>
<evidence type="ECO:0000259" key="13">
    <source>
        <dbReference type="PROSITE" id="PS51194"/>
    </source>
</evidence>
<dbReference type="EC" id="3.6.4.13" evidence="9"/>
<dbReference type="InterPro" id="IPR001650">
    <property type="entry name" value="Helicase_C-like"/>
</dbReference>
<dbReference type="Pfam" id="PF25399">
    <property type="entry name" value="DeaD_dimer"/>
    <property type="match status" value="1"/>
</dbReference>
<dbReference type="FunFam" id="3.40.50.300:FF:000108">
    <property type="entry name" value="ATP-dependent RNA helicase RhlE"/>
    <property type="match status" value="1"/>
</dbReference>
<keyword evidence="16" id="KW-1185">Reference proteome</keyword>
<dbReference type="SMART" id="SM00490">
    <property type="entry name" value="HELICc"/>
    <property type="match status" value="1"/>
</dbReference>
<keyword evidence="4 9" id="KW-0347">Helicase</keyword>
<dbReference type="PROSITE" id="PS51195">
    <property type="entry name" value="Q_MOTIF"/>
    <property type="match status" value="1"/>
</dbReference>
<feature type="domain" description="Helicase ATP-binding" evidence="12">
    <location>
        <begin position="42"/>
        <end position="213"/>
    </location>
</feature>
<dbReference type="SMART" id="SM00487">
    <property type="entry name" value="DEXDc"/>
    <property type="match status" value="1"/>
</dbReference>
<keyword evidence="5 9" id="KW-0067">ATP-binding</keyword>
<dbReference type="Gene3D" id="3.30.70.330">
    <property type="match status" value="1"/>
</dbReference>
<reference evidence="15 16" key="1">
    <citation type="submission" date="2013-01" db="EMBL/GenBank/DDBJ databases">
        <title>Whole genome shotgun sequence of Gordonia soli NBRC 108243.</title>
        <authorList>
            <person name="Isaki-Nakamura S."/>
            <person name="Hosoyama A."/>
            <person name="Tsuchikane K."/>
            <person name="Ando Y."/>
            <person name="Baba S."/>
            <person name="Ohji S."/>
            <person name="Hamada M."/>
            <person name="Tamura T."/>
            <person name="Yamazoe A."/>
            <person name="Yamazaki S."/>
            <person name="Fujita N."/>
        </authorList>
    </citation>
    <scope>NUCLEOTIDE SEQUENCE [LARGE SCALE GENOMIC DNA]</scope>
    <source>
        <strain evidence="15 16">NBRC 108243</strain>
    </source>
</reference>
<evidence type="ECO:0000256" key="3">
    <source>
        <dbReference type="ARBA" id="ARBA00022801"/>
    </source>
</evidence>
<keyword evidence="7 9" id="KW-0346">Stress response</keyword>
<dbReference type="OrthoDB" id="9805696at2"/>
<dbReference type="GO" id="GO:0003724">
    <property type="term" value="F:RNA helicase activity"/>
    <property type="evidence" value="ECO:0007669"/>
    <property type="project" value="UniProtKB-UniRule"/>
</dbReference>
<organism evidence="15 16">
    <name type="scientific">Gordonia soli NBRC 108243</name>
    <dbReference type="NCBI Taxonomy" id="1223545"/>
    <lineage>
        <taxon>Bacteria</taxon>
        <taxon>Bacillati</taxon>
        <taxon>Actinomycetota</taxon>
        <taxon>Actinomycetes</taxon>
        <taxon>Mycobacteriales</taxon>
        <taxon>Gordoniaceae</taxon>
        <taxon>Gordonia</taxon>
    </lineage>
</organism>
<evidence type="ECO:0000256" key="11">
    <source>
        <dbReference type="SAM" id="MobiDB-lite"/>
    </source>
</evidence>
<dbReference type="PANTHER" id="PTHR47963:SF8">
    <property type="entry name" value="ATP-DEPENDENT RNA HELICASE DEAD"/>
    <property type="match status" value="1"/>
</dbReference>
<evidence type="ECO:0000313" key="15">
    <source>
        <dbReference type="EMBL" id="GAC69111.1"/>
    </source>
</evidence>
<dbReference type="eggNOG" id="COG0513">
    <property type="taxonomic scope" value="Bacteria"/>
</dbReference>
<dbReference type="GO" id="GO:0005840">
    <property type="term" value="C:ribosome"/>
    <property type="evidence" value="ECO:0007669"/>
    <property type="project" value="TreeGrafter"/>
</dbReference>
<dbReference type="InterPro" id="IPR044742">
    <property type="entry name" value="DEAD/DEAH_RhlB"/>
</dbReference>
<dbReference type="STRING" id="1223545.GS4_20_01770"/>
<proteinExistence type="inferred from homology"/>
<evidence type="ECO:0000256" key="9">
    <source>
        <dbReference type="HAMAP-Rule" id="MF_00964"/>
    </source>
</evidence>
<dbReference type="InterPro" id="IPR027417">
    <property type="entry name" value="P-loop_NTPase"/>
</dbReference>
<comment type="similarity">
    <text evidence="9">Belongs to the DEAD box helicase family. DeaD/CsdA subfamily.</text>
</comment>
<accession>M0QLC8</accession>
<dbReference type="SUPFAM" id="SSF52540">
    <property type="entry name" value="P-loop containing nucleoside triphosphate hydrolases"/>
    <property type="match status" value="1"/>
</dbReference>
<dbReference type="Pfam" id="PF00271">
    <property type="entry name" value="Helicase_C"/>
    <property type="match status" value="1"/>
</dbReference>
<dbReference type="GO" id="GO:0005524">
    <property type="term" value="F:ATP binding"/>
    <property type="evidence" value="ECO:0007669"/>
    <property type="project" value="UniProtKB-UniRule"/>
</dbReference>
<comment type="function">
    <text evidence="9">DEAD-box RNA helicase involved in various cellular processes at low temperature, including ribosome biogenesis, mRNA degradation and translation initiation.</text>
</comment>
<dbReference type="Pfam" id="PF03880">
    <property type="entry name" value="DbpA"/>
    <property type="match status" value="1"/>
</dbReference>